<comment type="cofactor">
    <cofactor evidence="1">
        <name>pyridoxal 5'-phosphate</name>
        <dbReference type="ChEBI" id="CHEBI:597326"/>
    </cofactor>
</comment>
<accession>A0A1M7PN18</accession>
<dbReference type="FunFam" id="3.40.640.10:FF:000015">
    <property type="entry name" value="Aspartate aminotransferase"/>
    <property type="match status" value="1"/>
</dbReference>
<reference evidence="9" key="1">
    <citation type="submission" date="2016-11" db="EMBL/GenBank/DDBJ databases">
        <authorList>
            <person name="Varghese N."/>
            <person name="Submissions S."/>
        </authorList>
    </citation>
    <scope>NUCLEOTIDE SEQUENCE [LARGE SCALE GENOMIC DNA]</scope>
    <source>
        <strain evidence="9">Sac-22</strain>
    </source>
</reference>
<evidence type="ECO:0000313" key="8">
    <source>
        <dbReference type="EMBL" id="SHN18508.1"/>
    </source>
</evidence>
<evidence type="ECO:0000256" key="6">
    <source>
        <dbReference type="ARBA" id="ARBA00022898"/>
    </source>
</evidence>
<dbReference type="InterPro" id="IPR015422">
    <property type="entry name" value="PyrdxlP-dep_Trfase_small"/>
</dbReference>
<dbReference type="PANTHER" id="PTHR11879:SF37">
    <property type="entry name" value="AROMATIC-AMINO-ACID AMINOTRANSFERASE"/>
    <property type="match status" value="1"/>
</dbReference>
<name>A0A1M7PN18_9BURK</name>
<dbReference type="Gene3D" id="3.90.1150.10">
    <property type="entry name" value="Aspartate Aminotransferase, domain 1"/>
    <property type="match status" value="1"/>
</dbReference>
<dbReference type="RefSeq" id="WP_072785024.1">
    <property type="nucleotide sequence ID" value="NZ_FRCX01000005.1"/>
</dbReference>
<evidence type="ECO:0000256" key="4">
    <source>
        <dbReference type="ARBA" id="ARBA00022576"/>
    </source>
</evidence>
<dbReference type="Pfam" id="PF00155">
    <property type="entry name" value="Aminotran_1_2"/>
    <property type="match status" value="1"/>
</dbReference>
<evidence type="ECO:0000256" key="1">
    <source>
        <dbReference type="ARBA" id="ARBA00001933"/>
    </source>
</evidence>
<sequence>MFQHVEAFAGDPILTLNEQFAADPRQDKVNLSIGVYLNEQQRIPLMGAVAAAEERLAQSFHPHPYLPMAGSPSYREHARRLVFGVQAGEPLADRVATIQTLGGSGALKVGGDFLKAWFPQAKVWVSDPTWDNHKGIFGGAGFEVGTYPYYSRETHGVNFDGMLAALRALPAGDVVVLHACCHNPTGADLSLQQWHDLAKVVQERGLLPFFDIAYQGFGEGINEDAYAIRYFAQQGIPLLVAGSYSKNFAIYGERCGSLHVACKDADDAAKVFGQLQSAVRKIYSNPPGYGARIISTVLDDAQLRAQWEEELTAMRVRMKQIRAELYAQLKAKLPGGDFEYLRVQQGMFSYTGLPVEQIRKLRNEHGVYLIESGRMCLAALTSVGVTPVANAMVKVITEV</sequence>
<dbReference type="GO" id="GO:0004838">
    <property type="term" value="F:L-tyrosine-2-oxoglutarate transaminase activity"/>
    <property type="evidence" value="ECO:0007669"/>
    <property type="project" value="TreeGrafter"/>
</dbReference>
<keyword evidence="5" id="KW-0808">Transferase</keyword>
<dbReference type="GO" id="GO:0030170">
    <property type="term" value="F:pyridoxal phosphate binding"/>
    <property type="evidence" value="ECO:0007669"/>
    <property type="project" value="InterPro"/>
</dbReference>
<evidence type="ECO:0000256" key="3">
    <source>
        <dbReference type="ARBA" id="ARBA00011738"/>
    </source>
</evidence>
<dbReference type="GO" id="GO:0033585">
    <property type="term" value="P:L-phenylalanine biosynthetic process from chorismate via phenylpyruvate"/>
    <property type="evidence" value="ECO:0007669"/>
    <property type="project" value="TreeGrafter"/>
</dbReference>
<evidence type="ECO:0000256" key="5">
    <source>
        <dbReference type="ARBA" id="ARBA00022679"/>
    </source>
</evidence>
<comment type="subunit">
    <text evidence="3">Homodimer.</text>
</comment>
<protein>
    <submittedName>
        <fullName evidence="8">Aromatic-amino-acid transaminase</fullName>
    </submittedName>
</protein>
<keyword evidence="6" id="KW-0663">Pyridoxal phosphate</keyword>
<organism evidence="8 9">
    <name type="scientific">Duganella sacchari</name>
    <dbReference type="NCBI Taxonomy" id="551987"/>
    <lineage>
        <taxon>Bacteria</taxon>
        <taxon>Pseudomonadati</taxon>
        <taxon>Pseudomonadota</taxon>
        <taxon>Betaproteobacteria</taxon>
        <taxon>Burkholderiales</taxon>
        <taxon>Oxalobacteraceae</taxon>
        <taxon>Telluria group</taxon>
        <taxon>Duganella</taxon>
    </lineage>
</organism>
<dbReference type="NCBIfam" id="NF006719">
    <property type="entry name" value="PRK09257.1"/>
    <property type="match status" value="1"/>
</dbReference>
<dbReference type="GO" id="GO:0005829">
    <property type="term" value="C:cytosol"/>
    <property type="evidence" value="ECO:0007669"/>
    <property type="project" value="TreeGrafter"/>
</dbReference>
<evidence type="ECO:0000313" key="9">
    <source>
        <dbReference type="Proteomes" id="UP000184339"/>
    </source>
</evidence>
<dbReference type="PANTHER" id="PTHR11879">
    <property type="entry name" value="ASPARTATE AMINOTRANSFERASE"/>
    <property type="match status" value="1"/>
</dbReference>
<dbReference type="Proteomes" id="UP000184339">
    <property type="component" value="Unassembled WGS sequence"/>
</dbReference>
<proteinExistence type="inferred from homology"/>
<keyword evidence="4" id="KW-0032">Aminotransferase</keyword>
<dbReference type="PRINTS" id="PR00799">
    <property type="entry name" value="TRANSAMINASE"/>
</dbReference>
<evidence type="ECO:0000259" key="7">
    <source>
        <dbReference type="Pfam" id="PF00155"/>
    </source>
</evidence>
<dbReference type="InterPro" id="IPR015421">
    <property type="entry name" value="PyrdxlP-dep_Trfase_major"/>
</dbReference>
<evidence type="ECO:0000256" key="2">
    <source>
        <dbReference type="ARBA" id="ARBA00007441"/>
    </source>
</evidence>
<dbReference type="CDD" id="cd00609">
    <property type="entry name" value="AAT_like"/>
    <property type="match status" value="1"/>
</dbReference>
<dbReference type="SUPFAM" id="SSF53383">
    <property type="entry name" value="PLP-dependent transferases"/>
    <property type="match status" value="1"/>
</dbReference>
<dbReference type="GO" id="GO:0042802">
    <property type="term" value="F:identical protein binding"/>
    <property type="evidence" value="ECO:0007669"/>
    <property type="project" value="TreeGrafter"/>
</dbReference>
<dbReference type="Gene3D" id="3.40.640.10">
    <property type="entry name" value="Type I PLP-dependent aspartate aminotransferase-like (Major domain)"/>
    <property type="match status" value="1"/>
</dbReference>
<gene>
    <name evidence="8" type="ORF">SAMN05192549_105227</name>
</gene>
<dbReference type="STRING" id="551987.SAMN05192549_105227"/>
<dbReference type="EMBL" id="FRCX01000005">
    <property type="protein sequence ID" value="SHN18508.1"/>
    <property type="molecule type" value="Genomic_DNA"/>
</dbReference>
<feature type="domain" description="Aminotransferase class I/classII large" evidence="7">
    <location>
        <begin position="27"/>
        <end position="390"/>
    </location>
</feature>
<dbReference type="OrthoDB" id="9766445at2"/>
<dbReference type="AlphaFoldDB" id="A0A1M7PN18"/>
<dbReference type="InterPro" id="IPR015424">
    <property type="entry name" value="PyrdxlP-dep_Trfase"/>
</dbReference>
<comment type="similarity">
    <text evidence="2">Belongs to the class-I pyridoxal-phosphate-dependent aminotransferase family.</text>
</comment>
<dbReference type="InterPro" id="IPR004839">
    <property type="entry name" value="Aminotransferase_I/II_large"/>
</dbReference>
<keyword evidence="9" id="KW-1185">Reference proteome</keyword>
<dbReference type="InterPro" id="IPR000796">
    <property type="entry name" value="Asp_trans"/>
</dbReference>